<dbReference type="SUPFAM" id="SSF52402">
    <property type="entry name" value="Adenine nucleotide alpha hydrolases-like"/>
    <property type="match status" value="1"/>
</dbReference>
<dbReference type="EMBL" id="CABFUZ020000082">
    <property type="protein sequence ID" value="VVM05254.1"/>
    <property type="molecule type" value="Genomic_DNA"/>
</dbReference>
<reference evidence="6" key="1">
    <citation type="submission" date="2019-09" db="EMBL/GenBank/DDBJ databases">
        <authorList>
            <person name="Cremers G."/>
        </authorList>
    </citation>
    <scope>NUCLEOTIDE SEQUENCE [LARGE SCALE GENOMIC DNA]</scope>
    <source>
        <strain evidence="6">3B</strain>
    </source>
</reference>
<dbReference type="InterPro" id="IPR014730">
    <property type="entry name" value="ETF_a/b_N"/>
</dbReference>
<dbReference type="GO" id="GO:0009055">
    <property type="term" value="F:electron transfer activity"/>
    <property type="evidence" value="ECO:0007669"/>
    <property type="project" value="InterPro"/>
</dbReference>
<keyword evidence="2" id="KW-0813">Transport</keyword>
<dbReference type="InterPro" id="IPR012255">
    <property type="entry name" value="ETF_b"/>
</dbReference>
<dbReference type="PANTHER" id="PTHR21294:SF8">
    <property type="entry name" value="ELECTRON TRANSFER FLAVOPROTEIN SUBUNIT BETA"/>
    <property type="match status" value="1"/>
</dbReference>
<dbReference type="Gene3D" id="3.40.50.620">
    <property type="entry name" value="HUPs"/>
    <property type="match status" value="1"/>
</dbReference>
<evidence type="ECO:0000256" key="2">
    <source>
        <dbReference type="ARBA" id="ARBA00022448"/>
    </source>
</evidence>
<evidence type="ECO:0000256" key="3">
    <source>
        <dbReference type="ARBA" id="ARBA00022982"/>
    </source>
</evidence>
<proteinExistence type="inferred from homology"/>
<dbReference type="PANTHER" id="PTHR21294">
    <property type="entry name" value="ELECTRON TRANSFER FLAVOPROTEIN BETA-SUBUNIT"/>
    <property type="match status" value="1"/>
</dbReference>
<comment type="similarity">
    <text evidence="1">Belongs to the ETF beta-subunit/FixA family.</text>
</comment>
<gene>
    <name evidence="6" type="primary">etfB</name>
    <name evidence="6" type="ORF">MAMC_00486</name>
</gene>
<feature type="region of interest" description="Disordered" evidence="4">
    <location>
        <begin position="93"/>
        <end position="114"/>
    </location>
</feature>
<evidence type="ECO:0000259" key="5">
    <source>
        <dbReference type="Pfam" id="PF01012"/>
    </source>
</evidence>
<evidence type="ECO:0000313" key="7">
    <source>
        <dbReference type="Proteomes" id="UP000381693"/>
    </source>
</evidence>
<dbReference type="Pfam" id="PF01012">
    <property type="entry name" value="ETF"/>
    <property type="match status" value="1"/>
</dbReference>
<comment type="caution">
    <text evidence="6">The sequence shown here is derived from an EMBL/GenBank/DDBJ whole genome shotgun (WGS) entry which is preliminary data.</text>
</comment>
<evidence type="ECO:0000313" key="6">
    <source>
        <dbReference type="EMBL" id="VVM05254.1"/>
    </source>
</evidence>
<sequence length="114" mass="12485">MEQLRYAAAMGADRLVWIDGPAESELLLTARVLAAFWGEVKPELTILGKQAIDDDYNQTGQMMAALLNLPQATFVSKPELVDGRCLCSRETDGGLEQIDLGPPSGGRHYRSAHR</sequence>
<feature type="domain" description="Electron transfer flavoprotein alpha/beta-subunit N-terminal" evidence="5">
    <location>
        <begin position="3"/>
        <end position="96"/>
    </location>
</feature>
<evidence type="ECO:0000256" key="4">
    <source>
        <dbReference type="SAM" id="MobiDB-lite"/>
    </source>
</evidence>
<name>A0A5E6MGQ3_9BACT</name>
<accession>A0A5E6MGQ3</accession>
<dbReference type="AlphaFoldDB" id="A0A5E6MGQ3"/>
<dbReference type="Proteomes" id="UP000381693">
    <property type="component" value="Unassembled WGS sequence"/>
</dbReference>
<keyword evidence="7" id="KW-1185">Reference proteome</keyword>
<evidence type="ECO:0000256" key="1">
    <source>
        <dbReference type="ARBA" id="ARBA00007557"/>
    </source>
</evidence>
<keyword evidence="3" id="KW-0249">Electron transport</keyword>
<protein>
    <submittedName>
        <fullName evidence="6">Electron transfer flavoprotein subunit beta</fullName>
    </submittedName>
</protein>
<dbReference type="InterPro" id="IPR014729">
    <property type="entry name" value="Rossmann-like_a/b/a_fold"/>
</dbReference>
<organism evidence="6 7">
    <name type="scientific">Methylacidimicrobium cyclopophantes</name>
    <dbReference type="NCBI Taxonomy" id="1041766"/>
    <lineage>
        <taxon>Bacteria</taxon>
        <taxon>Pseudomonadati</taxon>
        <taxon>Verrucomicrobiota</taxon>
        <taxon>Methylacidimicrobium</taxon>
    </lineage>
</organism>